<dbReference type="PRINTS" id="PR01490">
    <property type="entry name" value="RTXTOXIND"/>
</dbReference>
<keyword evidence="6 9" id="KW-0812">Transmembrane</keyword>
<evidence type="ECO:0000313" key="13">
    <source>
        <dbReference type="Proteomes" id="UP001303946"/>
    </source>
</evidence>
<proteinExistence type="inferred from homology"/>
<keyword evidence="5 9" id="KW-0997">Cell inner membrane</keyword>
<dbReference type="InterPro" id="IPR058982">
    <property type="entry name" value="Beta-barrel_AprE"/>
</dbReference>
<evidence type="ECO:0000256" key="9">
    <source>
        <dbReference type="RuleBase" id="RU365093"/>
    </source>
</evidence>
<organism evidence="12 13">
    <name type="scientific">Piscinibacter gummiphilus</name>
    <dbReference type="NCBI Taxonomy" id="946333"/>
    <lineage>
        <taxon>Bacteria</taxon>
        <taxon>Pseudomonadati</taxon>
        <taxon>Pseudomonadota</taxon>
        <taxon>Betaproteobacteria</taxon>
        <taxon>Burkholderiales</taxon>
        <taxon>Sphaerotilaceae</taxon>
        <taxon>Piscinibacter</taxon>
    </lineage>
</organism>
<feature type="transmembrane region" description="Helical" evidence="9">
    <location>
        <begin position="36"/>
        <end position="54"/>
    </location>
</feature>
<dbReference type="InterPro" id="IPR058625">
    <property type="entry name" value="MdtA-like_BSH"/>
</dbReference>
<dbReference type="PANTHER" id="PTHR30386">
    <property type="entry name" value="MEMBRANE FUSION SUBUNIT OF EMRAB-TOLC MULTIDRUG EFFLUX PUMP"/>
    <property type="match status" value="1"/>
</dbReference>
<dbReference type="RefSeq" id="WP_316703042.1">
    <property type="nucleotide sequence ID" value="NZ_CP136336.1"/>
</dbReference>
<dbReference type="NCBIfam" id="TIGR01843">
    <property type="entry name" value="type_I_hlyD"/>
    <property type="match status" value="1"/>
</dbReference>
<evidence type="ECO:0000259" key="10">
    <source>
        <dbReference type="Pfam" id="PF25917"/>
    </source>
</evidence>
<reference evidence="12 13" key="1">
    <citation type="submission" date="2023-10" db="EMBL/GenBank/DDBJ databases">
        <title>Bacteria for the degradation of biodegradable plastic PBAT(Polybutylene adipate terephthalate).</title>
        <authorList>
            <person name="Weon H.-Y."/>
            <person name="Yeon J."/>
        </authorList>
    </citation>
    <scope>NUCLEOTIDE SEQUENCE [LARGE SCALE GENOMIC DNA]</scope>
    <source>
        <strain evidence="12 13">SBD 7-3</strain>
    </source>
</reference>
<evidence type="ECO:0000256" key="2">
    <source>
        <dbReference type="ARBA" id="ARBA00009477"/>
    </source>
</evidence>
<keyword evidence="8 9" id="KW-0472">Membrane</keyword>
<feature type="domain" description="AprE-like beta-barrel" evidence="11">
    <location>
        <begin position="293"/>
        <end position="386"/>
    </location>
</feature>
<protein>
    <recommendedName>
        <fullName evidence="9">Membrane fusion protein (MFP) family protein</fullName>
    </recommendedName>
</protein>
<keyword evidence="7 9" id="KW-1133">Transmembrane helix</keyword>
<comment type="similarity">
    <text evidence="2 9">Belongs to the membrane fusion protein (MFP) (TC 8.A.1) family.</text>
</comment>
<dbReference type="InterPro" id="IPR010129">
    <property type="entry name" value="T1SS_HlyD"/>
</dbReference>
<evidence type="ECO:0000256" key="5">
    <source>
        <dbReference type="ARBA" id="ARBA00022519"/>
    </source>
</evidence>
<accession>A0ABZ0CYX3</accession>
<dbReference type="Pfam" id="PF26002">
    <property type="entry name" value="Beta-barrel_AprE"/>
    <property type="match status" value="1"/>
</dbReference>
<dbReference type="PANTHER" id="PTHR30386:SF26">
    <property type="entry name" value="TRANSPORT PROTEIN COMB"/>
    <property type="match status" value="1"/>
</dbReference>
<comment type="subcellular location">
    <subcellularLocation>
        <location evidence="1 9">Cell inner membrane</location>
        <topology evidence="1 9">Single-pass membrane protein</topology>
    </subcellularLocation>
</comment>
<feature type="domain" description="Multidrug resistance protein MdtA-like barrel-sandwich hybrid" evidence="10">
    <location>
        <begin position="81"/>
        <end position="281"/>
    </location>
</feature>
<dbReference type="InterPro" id="IPR050739">
    <property type="entry name" value="MFP"/>
</dbReference>
<evidence type="ECO:0000256" key="7">
    <source>
        <dbReference type="ARBA" id="ARBA00022989"/>
    </source>
</evidence>
<keyword evidence="13" id="KW-1185">Reference proteome</keyword>
<dbReference type="PROSITE" id="PS00543">
    <property type="entry name" value="HLYD_FAMILY"/>
    <property type="match status" value="1"/>
</dbReference>
<evidence type="ECO:0000256" key="6">
    <source>
        <dbReference type="ARBA" id="ARBA00022692"/>
    </source>
</evidence>
<keyword evidence="3 9" id="KW-0813">Transport</keyword>
<evidence type="ECO:0000256" key="4">
    <source>
        <dbReference type="ARBA" id="ARBA00022475"/>
    </source>
</evidence>
<dbReference type="Proteomes" id="UP001303946">
    <property type="component" value="Chromosome"/>
</dbReference>
<evidence type="ECO:0000256" key="8">
    <source>
        <dbReference type="ARBA" id="ARBA00023136"/>
    </source>
</evidence>
<dbReference type="EMBL" id="CP136336">
    <property type="protein sequence ID" value="WOB10141.1"/>
    <property type="molecule type" value="Genomic_DNA"/>
</dbReference>
<dbReference type="SUPFAM" id="SSF111369">
    <property type="entry name" value="HlyD-like secretion proteins"/>
    <property type="match status" value="1"/>
</dbReference>
<evidence type="ECO:0000313" key="12">
    <source>
        <dbReference type="EMBL" id="WOB10141.1"/>
    </source>
</evidence>
<evidence type="ECO:0000259" key="11">
    <source>
        <dbReference type="Pfam" id="PF26002"/>
    </source>
</evidence>
<dbReference type="InterPro" id="IPR006144">
    <property type="entry name" value="Secretion_HlyD_CS"/>
</dbReference>
<evidence type="ECO:0000256" key="3">
    <source>
        <dbReference type="ARBA" id="ARBA00022448"/>
    </source>
</evidence>
<evidence type="ECO:0000256" key="1">
    <source>
        <dbReference type="ARBA" id="ARBA00004377"/>
    </source>
</evidence>
<dbReference type="Gene3D" id="2.40.50.100">
    <property type="match status" value="1"/>
</dbReference>
<sequence>MAFWKRKPKEPQGAEMAYVADVRAAMVVDAMPGTTWALYLMAAVVTAAIVWATFAKVDEVTRAEGRVVPEGREQVIASLEGGILRELHVREGTQVFEGQELAQLDPTRFESQQNEGEAKRVALLGTIARLTAEASGRPLKFPEEVRKLDGVVAGETDAFNARKLALDEALNTNARNVALLMKELGVSEAMAAKGLMSEVEVMRLRRQVNDLQLNARERVNKFRQDASTDLVRVQTELSLLEEQMAGRADVLRRTVLTSPVRGLVKNIRVNTIGGVVSPGAPIMEIVPIGSRVLVEARLKPKDVGFVRVGQKAEVKLAAYDYTTYGGLHGKIEYISPDALGDADKGTPDSTYYRVTMRTDRSTLKEKNGKPLPILPGMTAMVEVRTGERSVLSFILRPMMKSQEAFRER</sequence>
<keyword evidence="4 9" id="KW-1003">Cell membrane</keyword>
<dbReference type="Gene3D" id="2.40.30.170">
    <property type="match status" value="1"/>
</dbReference>
<gene>
    <name evidence="12" type="ORF">RXV79_08750</name>
</gene>
<dbReference type="Pfam" id="PF25917">
    <property type="entry name" value="BSH_RND"/>
    <property type="match status" value="1"/>
</dbReference>
<name>A0ABZ0CYX3_9BURK</name>